<keyword evidence="3" id="KW-1185">Reference proteome</keyword>
<keyword evidence="1" id="KW-0732">Signal</keyword>
<dbReference type="Proteomes" id="UP000199029">
    <property type="component" value="Unassembled WGS sequence"/>
</dbReference>
<dbReference type="OrthoDB" id="883012at2"/>
<dbReference type="AlphaFoldDB" id="A0A1I5V160"/>
<dbReference type="RefSeq" id="WP_092669848.1">
    <property type="nucleotide sequence ID" value="NZ_FOXS01000001.1"/>
</dbReference>
<feature type="chain" id="PRO_5011601649" description="Copper binding protein, plastocyanin/azurin family" evidence="1">
    <location>
        <begin position="39"/>
        <end position="150"/>
    </location>
</feature>
<evidence type="ECO:0000256" key="1">
    <source>
        <dbReference type="SAM" id="SignalP"/>
    </source>
</evidence>
<gene>
    <name evidence="2" type="ORF">SAMN04515668_1152</name>
</gene>
<sequence length="150" mass="16241">MMTSVPSFYAPKQRSLAGRVTGALVALLLLSAAPKAHAQTWMVSTNAQIKLGILDKYGQLGPYSATFIVHSERTGQDFYLVKELAKGQTGVDVLFPTDPSDPDYFKSEKGEAAAATPGRYTWECRVKGVKAVGGRFVFPEVANDVTVVNR</sequence>
<protein>
    <recommendedName>
        <fullName evidence="4">Copper binding protein, plastocyanin/azurin family</fullName>
    </recommendedName>
</protein>
<accession>A0A1I5V160</accession>
<feature type="signal peptide" evidence="1">
    <location>
        <begin position="1"/>
        <end position="38"/>
    </location>
</feature>
<name>A0A1I5V160_HYMAR</name>
<dbReference type="STRING" id="1227077.SAMN04515668_1152"/>
<dbReference type="EMBL" id="FOXS01000001">
    <property type="protein sequence ID" value="SFQ01209.1"/>
    <property type="molecule type" value="Genomic_DNA"/>
</dbReference>
<evidence type="ECO:0000313" key="2">
    <source>
        <dbReference type="EMBL" id="SFQ01209.1"/>
    </source>
</evidence>
<evidence type="ECO:0008006" key="4">
    <source>
        <dbReference type="Google" id="ProtNLM"/>
    </source>
</evidence>
<organism evidence="2 3">
    <name type="scientific">Hymenobacter arizonensis</name>
    <name type="common">Siccationidurans arizonensis</name>
    <dbReference type="NCBI Taxonomy" id="1227077"/>
    <lineage>
        <taxon>Bacteria</taxon>
        <taxon>Pseudomonadati</taxon>
        <taxon>Bacteroidota</taxon>
        <taxon>Cytophagia</taxon>
        <taxon>Cytophagales</taxon>
        <taxon>Hymenobacteraceae</taxon>
        <taxon>Hymenobacter</taxon>
    </lineage>
</organism>
<proteinExistence type="predicted"/>
<reference evidence="3" key="1">
    <citation type="submission" date="2016-10" db="EMBL/GenBank/DDBJ databases">
        <authorList>
            <person name="Varghese N."/>
            <person name="Submissions S."/>
        </authorList>
    </citation>
    <scope>NUCLEOTIDE SEQUENCE [LARGE SCALE GENOMIC DNA]</scope>
    <source>
        <strain evidence="3">OR362-8,ATCC BAA-1266,JCM 13504</strain>
    </source>
</reference>
<evidence type="ECO:0000313" key="3">
    <source>
        <dbReference type="Proteomes" id="UP000199029"/>
    </source>
</evidence>